<comment type="caution">
    <text evidence="1">The sequence shown here is derived from an EMBL/GenBank/DDBJ whole genome shotgun (WGS) entry which is preliminary data.</text>
</comment>
<evidence type="ECO:0000313" key="3">
    <source>
        <dbReference type="Proteomes" id="UP000499080"/>
    </source>
</evidence>
<reference evidence="1 3" key="1">
    <citation type="journal article" date="2019" name="Sci. Rep.">
        <title>Orb-weaving spider Araneus ventricosus genome elucidates the spidroin gene catalogue.</title>
        <authorList>
            <person name="Kono N."/>
            <person name="Nakamura H."/>
            <person name="Ohtoshi R."/>
            <person name="Moran D.A.P."/>
            <person name="Shinohara A."/>
            <person name="Yoshida Y."/>
            <person name="Fujiwara M."/>
            <person name="Mori M."/>
            <person name="Tomita M."/>
            <person name="Arakawa K."/>
        </authorList>
    </citation>
    <scope>NUCLEOTIDE SEQUENCE [LARGE SCALE GENOMIC DNA]</scope>
</reference>
<evidence type="ECO:0000313" key="1">
    <source>
        <dbReference type="EMBL" id="GBN60995.1"/>
    </source>
</evidence>
<dbReference type="Proteomes" id="UP000499080">
    <property type="component" value="Unassembled WGS sequence"/>
</dbReference>
<dbReference type="AlphaFoldDB" id="A0A4Y2Q9V3"/>
<accession>A0A4Y2Q9V3</accession>
<protein>
    <submittedName>
        <fullName evidence="1">Uncharacterized protein</fullName>
    </submittedName>
</protein>
<organism evidence="1 3">
    <name type="scientific">Araneus ventricosus</name>
    <name type="common">Orbweaver spider</name>
    <name type="synonym">Epeira ventricosa</name>
    <dbReference type="NCBI Taxonomy" id="182803"/>
    <lineage>
        <taxon>Eukaryota</taxon>
        <taxon>Metazoa</taxon>
        <taxon>Ecdysozoa</taxon>
        <taxon>Arthropoda</taxon>
        <taxon>Chelicerata</taxon>
        <taxon>Arachnida</taxon>
        <taxon>Araneae</taxon>
        <taxon>Araneomorphae</taxon>
        <taxon>Entelegynae</taxon>
        <taxon>Araneoidea</taxon>
        <taxon>Araneidae</taxon>
        <taxon>Araneus</taxon>
    </lineage>
</organism>
<name>A0A4Y2Q9V3_ARAVE</name>
<keyword evidence="3" id="KW-1185">Reference proteome</keyword>
<proteinExistence type="predicted"/>
<sequence length="54" mass="6157">MQLQWLVTKWPSPAHAPTPPKGGTPCHRKGDHNHITTAVLSRAKVPNLWFTYPW</sequence>
<feature type="non-terminal residue" evidence="1">
    <location>
        <position position="54"/>
    </location>
</feature>
<evidence type="ECO:0000313" key="2">
    <source>
        <dbReference type="EMBL" id="GBN61013.1"/>
    </source>
</evidence>
<dbReference type="EMBL" id="BGPR01137913">
    <property type="protein sequence ID" value="GBN61013.1"/>
    <property type="molecule type" value="Genomic_DNA"/>
</dbReference>
<gene>
    <name evidence="1" type="ORF">AVEN_112773_1</name>
    <name evidence="2" type="ORF">AVEN_206943_1</name>
</gene>
<dbReference type="EMBL" id="BGPR01137902">
    <property type="protein sequence ID" value="GBN60995.1"/>
    <property type="molecule type" value="Genomic_DNA"/>
</dbReference>